<comment type="caution">
    <text evidence="2">The sequence shown here is derived from an EMBL/GenBank/DDBJ whole genome shotgun (WGS) entry which is preliminary data.</text>
</comment>
<proteinExistence type="predicted"/>
<dbReference type="InterPro" id="IPR029058">
    <property type="entry name" value="AB_hydrolase_fold"/>
</dbReference>
<keyword evidence="2" id="KW-0378">Hydrolase</keyword>
<dbReference type="Gene3D" id="3.40.50.1820">
    <property type="entry name" value="alpha/beta hydrolase"/>
    <property type="match status" value="1"/>
</dbReference>
<name>A0A8K0SWA0_9HYPO</name>
<dbReference type="Pfam" id="PF07859">
    <property type="entry name" value="Abhydrolase_3"/>
    <property type="match status" value="1"/>
</dbReference>
<accession>A0A8K0SWA0</accession>
<dbReference type="Proteomes" id="UP000813444">
    <property type="component" value="Unassembled WGS sequence"/>
</dbReference>
<dbReference type="PANTHER" id="PTHR23024">
    <property type="entry name" value="ARYLACETAMIDE DEACETYLASE"/>
    <property type="match status" value="1"/>
</dbReference>
<organism evidence="2 3">
    <name type="scientific">Stachybotrys elegans</name>
    <dbReference type="NCBI Taxonomy" id="80388"/>
    <lineage>
        <taxon>Eukaryota</taxon>
        <taxon>Fungi</taxon>
        <taxon>Dikarya</taxon>
        <taxon>Ascomycota</taxon>
        <taxon>Pezizomycotina</taxon>
        <taxon>Sordariomycetes</taxon>
        <taxon>Hypocreomycetidae</taxon>
        <taxon>Hypocreales</taxon>
        <taxon>Stachybotryaceae</taxon>
        <taxon>Stachybotrys</taxon>
    </lineage>
</organism>
<feature type="domain" description="Alpha/beta hydrolase fold-3" evidence="1">
    <location>
        <begin position="74"/>
        <end position="290"/>
    </location>
</feature>
<dbReference type="GO" id="GO:0016787">
    <property type="term" value="F:hydrolase activity"/>
    <property type="evidence" value="ECO:0007669"/>
    <property type="project" value="UniProtKB-KW"/>
</dbReference>
<dbReference type="InterPro" id="IPR013094">
    <property type="entry name" value="AB_hydrolase_3"/>
</dbReference>
<evidence type="ECO:0000313" key="3">
    <source>
        <dbReference type="Proteomes" id="UP000813444"/>
    </source>
</evidence>
<reference evidence="2" key="1">
    <citation type="journal article" date="2021" name="Nat. Commun.">
        <title>Genetic determinants of endophytism in the Arabidopsis root mycobiome.</title>
        <authorList>
            <person name="Mesny F."/>
            <person name="Miyauchi S."/>
            <person name="Thiergart T."/>
            <person name="Pickel B."/>
            <person name="Atanasova L."/>
            <person name="Karlsson M."/>
            <person name="Huettel B."/>
            <person name="Barry K.W."/>
            <person name="Haridas S."/>
            <person name="Chen C."/>
            <person name="Bauer D."/>
            <person name="Andreopoulos W."/>
            <person name="Pangilinan J."/>
            <person name="LaButti K."/>
            <person name="Riley R."/>
            <person name="Lipzen A."/>
            <person name="Clum A."/>
            <person name="Drula E."/>
            <person name="Henrissat B."/>
            <person name="Kohler A."/>
            <person name="Grigoriev I.V."/>
            <person name="Martin F.M."/>
            <person name="Hacquard S."/>
        </authorList>
    </citation>
    <scope>NUCLEOTIDE SEQUENCE</scope>
    <source>
        <strain evidence="2">MPI-CAGE-CH-0235</strain>
    </source>
</reference>
<dbReference type="InterPro" id="IPR050466">
    <property type="entry name" value="Carboxylest/Gibb_receptor"/>
</dbReference>
<evidence type="ECO:0000313" key="2">
    <source>
        <dbReference type="EMBL" id="KAH7318365.1"/>
    </source>
</evidence>
<sequence length="348" mass="39057">MASLLPEWTAFVAQHPSISHDDPQRNGSFYANPANSELLTKVHTNDTTVPGRDHHPIPIRVYTAKETVAPRGLVVFFHSGGFVSGSLETEDIFCRYMALAGPLSIISVEYRLSPEHVYPVPLNDAWDTLEYILHNIATVLPHSLRPLDLIIAGTSSGGQLAGIVSQQARVWLDENANESFGHDVKLTGVLLRAPVTVRGDDPRWIPSRYQDLHHSWSAELETLRLDRADALGVPVTERCSPKAYPLWGKFENLPRTYIQLCDIDILRDDGVCYAQALSDAGVEVRQSLYKAGTLLMNSNSILTGHRVYLTSFGYMARIYKSQRQHRRMLYKGLGGCWGWKYKGYCMFL</sequence>
<dbReference type="PANTHER" id="PTHR23024:SF24">
    <property type="entry name" value="ALPHA_BETA HYDROLASE FOLD-3 DOMAIN-CONTAINING PROTEIN"/>
    <property type="match status" value="1"/>
</dbReference>
<keyword evidence="3" id="KW-1185">Reference proteome</keyword>
<gene>
    <name evidence="2" type="ORF">B0I35DRAFT_241218</name>
</gene>
<evidence type="ECO:0000259" key="1">
    <source>
        <dbReference type="Pfam" id="PF07859"/>
    </source>
</evidence>
<dbReference type="SUPFAM" id="SSF53474">
    <property type="entry name" value="alpha/beta-Hydrolases"/>
    <property type="match status" value="1"/>
</dbReference>
<dbReference type="OrthoDB" id="408631at2759"/>
<dbReference type="EMBL" id="JAGPNK010000007">
    <property type="protein sequence ID" value="KAH7318365.1"/>
    <property type="molecule type" value="Genomic_DNA"/>
</dbReference>
<dbReference type="AlphaFoldDB" id="A0A8K0SWA0"/>
<protein>
    <submittedName>
        <fullName evidence="2">Alpha/Beta hydrolase protein</fullName>
    </submittedName>
</protein>